<keyword evidence="4" id="KW-1185">Reference proteome</keyword>
<evidence type="ECO:0000256" key="1">
    <source>
        <dbReference type="SAM" id="MobiDB-lite"/>
    </source>
</evidence>
<name>A0ABP1Q153_9HEXA</name>
<dbReference type="Proteomes" id="UP001642540">
    <property type="component" value="Unassembled WGS sequence"/>
</dbReference>
<sequence length="154" mass="17187">MAIRFSTQCLFILFTSSISINPSTTLPVSIHTSFSSSSSSSSQAAGADESRMVTWSLSFPSEPVSLQLMDSDADFYSISSSEEADAYSTSDSSYSYSSSSYEDYHDSEEDPPCPWDHFWHIRGKQCVPHKCPRGNHLREWSTGKCLFGPWILKL</sequence>
<evidence type="ECO:0000313" key="4">
    <source>
        <dbReference type="Proteomes" id="UP001642540"/>
    </source>
</evidence>
<evidence type="ECO:0000256" key="2">
    <source>
        <dbReference type="SAM" id="SignalP"/>
    </source>
</evidence>
<evidence type="ECO:0000313" key="3">
    <source>
        <dbReference type="EMBL" id="CAL8085424.1"/>
    </source>
</evidence>
<feature type="compositionally biased region" description="Low complexity" evidence="1">
    <location>
        <begin position="86"/>
        <end position="101"/>
    </location>
</feature>
<feature type="signal peptide" evidence="2">
    <location>
        <begin position="1"/>
        <end position="25"/>
    </location>
</feature>
<comment type="caution">
    <text evidence="3">The sequence shown here is derived from an EMBL/GenBank/DDBJ whole genome shotgun (WGS) entry which is preliminary data.</text>
</comment>
<keyword evidence="2" id="KW-0732">Signal</keyword>
<organism evidence="3 4">
    <name type="scientific">Orchesella dallaii</name>
    <dbReference type="NCBI Taxonomy" id="48710"/>
    <lineage>
        <taxon>Eukaryota</taxon>
        <taxon>Metazoa</taxon>
        <taxon>Ecdysozoa</taxon>
        <taxon>Arthropoda</taxon>
        <taxon>Hexapoda</taxon>
        <taxon>Collembola</taxon>
        <taxon>Entomobryomorpha</taxon>
        <taxon>Entomobryoidea</taxon>
        <taxon>Orchesellidae</taxon>
        <taxon>Orchesellinae</taxon>
        <taxon>Orchesella</taxon>
    </lineage>
</organism>
<reference evidence="3 4" key="1">
    <citation type="submission" date="2024-08" db="EMBL/GenBank/DDBJ databases">
        <authorList>
            <person name="Cucini C."/>
            <person name="Frati F."/>
        </authorList>
    </citation>
    <scope>NUCLEOTIDE SEQUENCE [LARGE SCALE GENOMIC DNA]</scope>
</reference>
<feature type="region of interest" description="Disordered" evidence="1">
    <location>
        <begin position="80"/>
        <end position="102"/>
    </location>
</feature>
<protein>
    <submittedName>
        <fullName evidence="3">Uncharacterized protein</fullName>
    </submittedName>
</protein>
<gene>
    <name evidence="3" type="ORF">ODALV1_LOCUS6109</name>
</gene>
<feature type="chain" id="PRO_5045629103" evidence="2">
    <location>
        <begin position="26"/>
        <end position="154"/>
    </location>
</feature>
<accession>A0ABP1Q153</accession>
<proteinExistence type="predicted"/>
<dbReference type="EMBL" id="CAXLJM020000019">
    <property type="protein sequence ID" value="CAL8085424.1"/>
    <property type="molecule type" value="Genomic_DNA"/>
</dbReference>